<dbReference type="GO" id="GO:0009055">
    <property type="term" value="F:electron transfer activity"/>
    <property type="evidence" value="ECO:0007669"/>
    <property type="project" value="UniProtKB-UniRule"/>
</dbReference>
<dbReference type="Pfam" id="PF00384">
    <property type="entry name" value="Molybdopterin"/>
    <property type="match status" value="1"/>
</dbReference>
<evidence type="ECO:0000256" key="9">
    <source>
        <dbReference type="ARBA" id="ARBA00022764"/>
    </source>
</evidence>
<comment type="similarity">
    <text evidence="2 17">Belongs to the prokaryotic molybdopterin-containing oxidoreductase family. NasA/NapA/NarB subfamily.</text>
</comment>
<dbReference type="InterPro" id="IPR010051">
    <property type="entry name" value="Periplasm_NO3_reductase_lsu"/>
</dbReference>
<feature type="binding site" evidence="17">
    <location>
        <position position="80"/>
    </location>
    <ligand>
        <name>[4Fe-4S] cluster</name>
        <dbReference type="ChEBI" id="CHEBI:49883"/>
    </ligand>
</feature>
<dbReference type="GO" id="GO:0005506">
    <property type="term" value="F:iron ion binding"/>
    <property type="evidence" value="ECO:0007669"/>
    <property type="project" value="UniProtKB-UniRule"/>
</dbReference>
<evidence type="ECO:0000256" key="3">
    <source>
        <dbReference type="ARBA" id="ARBA00011771"/>
    </source>
</evidence>
<dbReference type="GO" id="GO:0043546">
    <property type="term" value="F:molybdopterin cofactor binding"/>
    <property type="evidence" value="ECO:0007669"/>
    <property type="project" value="InterPro"/>
</dbReference>
<evidence type="ECO:0000256" key="11">
    <source>
        <dbReference type="ARBA" id="ARBA00023002"/>
    </source>
</evidence>
<proteinExistence type="inferred from homology"/>
<feature type="domain" description="4Fe-4S Mo/W bis-MGD-type" evidence="19">
    <location>
        <begin position="38"/>
        <end position="94"/>
    </location>
</feature>
<dbReference type="InterPro" id="IPR041957">
    <property type="entry name" value="CT_Nitrate-R-NapA-like"/>
</dbReference>
<comment type="cofactor">
    <cofactor evidence="17">
        <name>Mo-bis(molybdopterin guanine dinucleotide)</name>
        <dbReference type="ChEBI" id="CHEBI:60539"/>
    </cofactor>
    <text evidence="17">Binds 1 molybdenum-bis(molybdopterin guanine dinucleotide) (Mo-bis-MGD) cofactor per subunit.</text>
</comment>
<dbReference type="AlphaFoldDB" id="A0A4S1CLW1"/>
<dbReference type="InterPro" id="IPR006657">
    <property type="entry name" value="MoPterin_dinucl-bd_dom"/>
</dbReference>
<feature type="binding site" evidence="17">
    <location>
        <position position="746"/>
    </location>
    <ligand>
        <name>Mo-bis(molybdopterin guanine dinucleotide)</name>
        <dbReference type="ChEBI" id="CHEBI:60539"/>
    </ligand>
</feature>
<dbReference type="InterPro" id="IPR009010">
    <property type="entry name" value="Asp_de-COase-like_dom_sf"/>
</dbReference>
<comment type="subunit">
    <text evidence="3">Heterodimer of a large and a small subunit.</text>
</comment>
<dbReference type="SUPFAM" id="SSF50692">
    <property type="entry name" value="ADC-like"/>
    <property type="match status" value="1"/>
</dbReference>
<evidence type="ECO:0000256" key="10">
    <source>
        <dbReference type="ARBA" id="ARBA00022982"/>
    </source>
</evidence>
<evidence type="ECO:0000256" key="17">
    <source>
        <dbReference type="HAMAP-Rule" id="MF_01630"/>
    </source>
</evidence>
<dbReference type="RefSeq" id="WP_135869110.1">
    <property type="nucleotide sequence ID" value="NZ_SRSC01000001.1"/>
</dbReference>
<dbReference type="SUPFAM" id="SSF53706">
    <property type="entry name" value="Formate dehydrogenase/DMSO reductase, domains 1-3"/>
    <property type="match status" value="1"/>
</dbReference>
<dbReference type="GO" id="GO:0050140">
    <property type="term" value="F:nitrate reductase (cytochrome) activity"/>
    <property type="evidence" value="ECO:0007669"/>
    <property type="project" value="UniProtKB-EC"/>
</dbReference>
<feature type="binding site" evidence="17">
    <location>
        <position position="763"/>
    </location>
    <ligand>
        <name>Mo-bis(molybdopterin guanine dinucleotide)</name>
        <dbReference type="ChEBI" id="CHEBI:60539"/>
    </ligand>
</feature>
<feature type="binding site" evidence="17">
    <location>
        <begin position="494"/>
        <end position="495"/>
    </location>
    <ligand>
        <name>Mo-bis(molybdopterin guanine dinucleotide)</name>
        <dbReference type="ChEBI" id="CHEBI:60539"/>
    </ligand>
</feature>
<dbReference type="HAMAP" id="MF_01630">
    <property type="entry name" value="Nitrate_reduct_NapA"/>
    <property type="match status" value="1"/>
</dbReference>
<keyword evidence="5 17" id="KW-0004">4Fe-4S</keyword>
<comment type="caution">
    <text evidence="20">The sequence shown here is derived from an EMBL/GenBank/DDBJ whole genome shotgun (WGS) entry which is preliminary data.</text>
</comment>
<dbReference type="InterPro" id="IPR019546">
    <property type="entry name" value="TAT_signal_bac_arc"/>
</dbReference>
<evidence type="ECO:0000256" key="8">
    <source>
        <dbReference type="ARBA" id="ARBA00022729"/>
    </source>
</evidence>
<feature type="binding site" evidence="17">
    <location>
        <position position="82"/>
    </location>
    <ligand>
        <name>Mo-bis(molybdopterin guanine dinucleotide)</name>
        <dbReference type="ChEBI" id="CHEBI:60539"/>
    </ligand>
</feature>
<keyword evidence="11 17" id="KW-0560">Oxidoreductase</keyword>
<reference evidence="20 21" key="1">
    <citation type="submission" date="2019-04" db="EMBL/GenBank/DDBJ databases">
        <title>Geobacter oryzae sp. nov., ferric-reducing bacteria isolated from paddy soil.</title>
        <authorList>
            <person name="Xu Z."/>
            <person name="Masuda Y."/>
            <person name="Itoh H."/>
            <person name="Senoo K."/>
        </authorList>
    </citation>
    <scope>NUCLEOTIDE SEQUENCE [LARGE SCALE GENOMIC DNA]</scope>
    <source>
        <strain evidence="20 21">Red111</strain>
    </source>
</reference>
<feature type="binding site" evidence="17">
    <location>
        <position position="517"/>
    </location>
    <ligand>
        <name>Mo-bis(molybdopterin guanine dinucleotide)</name>
        <dbReference type="ChEBI" id="CHEBI:60539"/>
    </ligand>
</feature>
<comment type="subunit">
    <text evidence="17">Component of the nitrate reductase NapAB complex composed of NapA and NapB.</text>
</comment>
<dbReference type="CDD" id="cd02791">
    <property type="entry name" value="MopB_CT_Nitrate-R-NapA-like"/>
    <property type="match status" value="1"/>
</dbReference>
<keyword evidence="6 17" id="KW-0500">Molybdenum</keyword>
<organism evidence="20 21">
    <name type="scientific">Geomonas terrae</name>
    <dbReference type="NCBI Taxonomy" id="2562681"/>
    <lineage>
        <taxon>Bacteria</taxon>
        <taxon>Pseudomonadati</taxon>
        <taxon>Thermodesulfobacteriota</taxon>
        <taxon>Desulfuromonadia</taxon>
        <taxon>Geobacterales</taxon>
        <taxon>Geobacteraceae</taxon>
        <taxon>Geomonas</taxon>
    </lineage>
</organism>
<dbReference type="GO" id="GO:0006777">
    <property type="term" value="P:Mo-molybdopterin cofactor biosynthetic process"/>
    <property type="evidence" value="ECO:0007669"/>
    <property type="project" value="UniProtKB-UniRule"/>
</dbReference>
<evidence type="ECO:0000256" key="16">
    <source>
        <dbReference type="ARBA" id="ARBA00055000"/>
    </source>
</evidence>
<feature type="chain" id="PRO_5020907080" description="Nitrate reductase" evidence="18">
    <location>
        <begin position="27"/>
        <end position="772"/>
    </location>
</feature>
<sequence length="772" mass="85827">MGLSRRDFIKACAAAAAFAAAGASVARPEWAEAAEDGITWGKAPCRYCGVGCSVLVGVKGGRIVSTKGDPAGPVNKGLNCIKGYFLSKALYGKDRLTTPLIRKGNRMVEASWDEALDLIAAQYKKAIAEHGPDSVALYGSGQWTIQEGYVASKLMKGGIGTNNLEPNARLCMASAVVAFMNTFGSDEPMGCYDDLDLGDTYVLWGANMAEAHPVLFSRLIDNKLKHPKVKLIDIATRRTRTTKMADEFIAIKPHGDLAALNAIIHVILRDKLYDEAFVAKHVSFKRGKENAPYGLKDKEAFNETPADVKNLSFEEYKALMKPYTPQWAQKVSGIPAAKIEELARVYGDKSRKVNSLWTMGVNQHSRGVWVNNLIYNLHLLTGKICKPGENPLSLTGQPSACGTAREVGTFAHRLPADMVVMNEAHRKKAAGIWGVPAEKIPAKVGLHTVEMFRAIDRGELKCIWIQCTNPFQSLPNLNRVRKAAQSRKAFIVVSDIYPTRSTELADVVLPSASWVEKEGVFGNTERRTQQWFKMVNAPGKSKEDVWQLIEFAKRMGHGALFPYPEKGMHRAIFEEYRKFTLGTGKDLAPYGTYAKVRGLRWPVKANGTETRWRYTEADDEHVAKGEGIKFYKAPNNKVSAWFRPYEPPAEVPDRNYPFWFCTGRLLEHWHTGTMTGRVPELRRAVSQATVELHPEDAKRLGIRNRDQVRITSRRGSIVLTAEIGGRGTPERGSVFTTFFDEKKLVNEICIDAFDPLSKEPDFKKCAVKVQKA</sequence>
<dbReference type="InterPro" id="IPR006655">
    <property type="entry name" value="Mopterin_OxRdtase_prok_CS"/>
</dbReference>
<dbReference type="Gene3D" id="2.40.40.20">
    <property type="match status" value="1"/>
</dbReference>
<evidence type="ECO:0000256" key="7">
    <source>
        <dbReference type="ARBA" id="ARBA00022723"/>
    </source>
</evidence>
<evidence type="ECO:0000256" key="12">
    <source>
        <dbReference type="ARBA" id="ARBA00023004"/>
    </source>
</evidence>
<feature type="binding site" evidence="17">
    <location>
        <position position="363"/>
    </location>
    <ligand>
        <name>Mo-bis(molybdopterin guanine dinucleotide)</name>
        <dbReference type="ChEBI" id="CHEBI:60539"/>
    </ligand>
</feature>
<feature type="binding site" evidence="17">
    <location>
        <position position="52"/>
    </location>
    <ligand>
        <name>[4Fe-4S] cluster</name>
        <dbReference type="ChEBI" id="CHEBI:49883"/>
    </ligand>
</feature>
<dbReference type="GO" id="GO:0051539">
    <property type="term" value="F:4 iron, 4 sulfur cluster binding"/>
    <property type="evidence" value="ECO:0007669"/>
    <property type="project" value="UniProtKB-KW"/>
</dbReference>
<keyword evidence="9" id="KW-0574">Periplasm</keyword>
<comment type="catalytic activity">
    <reaction evidence="15 17">
        <text>2 Fe(II)-[cytochrome] + nitrate + 2 H(+) = 2 Fe(III)-[cytochrome] + nitrite + H2O</text>
        <dbReference type="Rhea" id="RHEA:12909"/>
        <dbReference type="Rhea" id="RHEA-COMP:11777"/>
        <dbReference type="Rhea" id="RHEA-COMP:11778"/>
        <dbReference type="ChEBI" id="CHEBI:15377"/>
        <dbReference type="ChEBI" id="CHEBI:15378"/>
        <dbReference type="ChEBI" id="CHEBI:16301"/>
        <dbReference type="ChEBI" id="CHEBI:17632"/>
        <dbReference type="ChEBI" id="CHEBI:29033"/>
        <dbReference type="ChEBI" id="CHEBI:29034"/>
        <dbReference type="EC" id="1.9.6.1"/>
    </reaction>
</comment>
<dbReference type="InterPro" id="IPR006311">
    <property type="entry name" value="TAT_signal"/>
</dbReference>
<dbReference type="GO" id="GO:0042128">
    <property type="term" value="P:nitrate assimilation"/>
    <property type="evidence" value="ECO:0007669"/>
    <property type="project" value="UniProtKB-UniRule"/>
</dbReference>
<dbReference type="Gene3D" id="3.30.200.210">
    <property type="match status" value="2"/>
</dbReference>
<protein>
    <recommendedName>
        <fullName evidence="17">Nitrate reductase</fullName>
        <ecNumber evidence="17">1.9.6.1</ecNumber>
    </recommendedName>
</protein>
<feature type="binding site" evidence="17">
    <location>
        <position position="167"/>
    </location>
    <ligand>
        <name>Mo-bis(molybdopterin guanine dinucleotide)</name>
        <dbReference type="ChEBI" id="CHEBI:60539"/>
    </ligand>
</feature>
<dbReference type="GO" id="GO:0030313">
    <property type="term" value="C:cell envelope"/>
    <property type="evidence" value="ECO:0007669"/>
    <property type="project" value="UniProtKB-SubCell"/>
</dbReference>
<comment type="PTM">
    <text evidence="17">Predicted to be exported by the Tat system. The position of the signal peptide cleavage has not been experimentally proven.</text>
</comment>
<evidence type="ECO:0000256" key="6">
    <source>
        <dbReference type="ARBA" id="ARBA00022505"/>
    </source>
</evidence>
<dbReference type="Pfam" id="PF04879">
    <property type="entry name" value="Molybdop_Fe4S4"/>
    <property type="match status" value="1"/>
</dbReference>
<comment type="function">
    <text evidence="17">Catalytic subunit of the nitrate reductase complex NapAB. Receives electrons from NapB and catalyzes the reduction of nitrate to nitrite.</text>
</comment>
<dbReference type="Proteomes" id="UP000306416">
    <property type="component" value="Unassembled WGS sequence"/>
</dbReference>
<dbReference type="PROSITE" id="PS00490">
    <property type="entry name" value="MOLYBDOPTERIN_PROK_2"/>
    <property type="match status" value="1"/>
</dbReference>
<keyword evidence="21" id="KW-1185">Reference proteome</keyword>
<dbReference type="GO" id="GO:0009325">
    <property type="term" value="C:nitrate reductase complex"/>
    <property type="evidence" value="ECO:0007669"/>
    <property type="project" value="TreeGrafter"/>
</dbReference>
<dbReference type="PROSITE" id="PS51318">
    <property type="entry name" value="TAT"/>
    <property type="match status" value="1"/>
</dbReference>
<comment type="caution">
    <text evidence="17">Lacks conserved residue(s) required for the propagation of feature annotation.</text>
</comment>
<keyword evidence="14 17" id="KW-0534">Nitrate assimilation</keyword>
<dbReference type="Gene3D" id="3.40.228.10">
    <property type="entry name" value="Dimethylsulfoxide Reductase, domain 2"/>
    <property type="match status" value="1"/>
</dbReference>
<comment type="subcellular location">
    <subcellularLocation>
        <location evidence="1">Cell envelope</location>
    </subcellularLocation>
    <subcellularLocation>
        <location evidence="17">Secreted</location>
    </subcellularLocation>
    <text evidence="17">Membrane-associated.</text>
</comment>
<evidence type="ECO:0000256" key="18">
    <source>
        <dbReference type="SAM" id="SignalP"/>
    </source>
</evidence>
<dbReference type="Pfam" id="PF01568">
    <property type="entry name" value="Molydop_binding"/>
    <property type="match status" value="1"/>
</dbReference>
<dbReference type="PROSITE" id="PS51669">
    <property type="entry name" value="4FE4S_MOW_BIS_MGD"/>
    <property type="match status" value="1"/>
</dbReference>
<feature type="binding site" evidence="17">
    <location>
        <position position="48"/>
    </location>
    <ligand>
        <name>[4Fe-4S] cluster</name>
        <dbReference type="ChEBI" id="CHEBI:49883"/>
    </ligand>
</feature>
<dbReference type="NCBIfam" id="TIGR01409">
    <property type="entry name" value="TAT_signal_seq"/>
    <property type="match status" value="1"/>
</dbReference>
<keyword evidence="13 17" id="KW-0411">Iron-sulfur</keyword>
<evidence type="ECO:0000256" key="15">
    <source>
        <dbReference type="ARBA" id="ARBA00052176"/>
    </source>
</evidence>
<dbReference type="Gene3D" id="3.40.50.740">
    <property type="match status" value="1"/>
</dbReference>
<evidence type="ECO:0000256" key="2">
    <source>
        <dbReference type="ARBA" id="ARBA00008747"/>
    </source>
</evidence>
<feature type="binding site" evidence="17">
    <location>
        <position position="544"/>
    </location>
    <ligand>
        <name>Mo-bis(molybdopterin guanine dinucleotide)</name>
        <dbReference type="ChEBI" id="CHEBI:60539"/>
    </ligand>
</feature>
<dbReference type="GO" id="GO:0016020">
    <property type="term" value="C:membrane"/>
    <property type="evidence" value="ECO:0007669"/>
    <property type="project" value="TreeGrafter"/>
</dbReference>
<dbReference type="EC" id="1.9.6.1" evidence="17"/>
<dbReference type="GO" id="GO:0005576">
    <property type="term" value="C:extracellular region"/>
    <property type="evidence" value="ECO:0007669"/>
    <property type="project" value="UniProtKB-SubCell"/>
</dbReference>
<evidence type="ECO:0000259" key="19">
    <source>
        <dbReference type="PROSITE" id="PS51669"/>
    </source>
</evidence>
<dbReference type="CDD" id="cd02754">
    <property type="entry name" value="MopB_Nitrate-R-NapA-like"/>
    <property type="match status" value="1"/>
</dbReference>
<dbReference type="EMBL" id="SRSC01000001">
    <property type="protein sequence ID" value="TGU74788.1"/>
    <property type="molecule type" value="Genomic_DNA"/>
</dbReference>
<dbReference type="GO" id="GO:0045333">
    <property type="term" value="P:cellular respiration"/>
    <property type="evidence" value="ECO:0007669"/>
    <property type="project" value="UniProtKB-ARBA"/>
</dbReference>
<keyword evidence="10 17" id="KW-0249">Electron transport</keyword>
<dbReference type="PANTHER" id="PTHR43105">
    <property type="entry name" value="RESPIRATORY NITRATE REDUCTASE"/>
    <property type="match status" value="1"/>
</dbReference>
<dbReference type="SMART" id="SM00926">
    <property type="entry name" value="Molybdop_Fe4S4"/>
    <property type="match status" value="1"/>
</dbReference>
<dbReference type="GO" id="GO:0030151">
    <property type="term" value="F:molybdenum ion binding"/>
    <property type="evidence" value="ECO:0007669"/>
    <property type="project" value="InterPro"/>
</dbReference>
<feature type="binding site" evidence="17">
    <location>
        <position position="359"/>
    </location>
    <ligand>
        <name>Mo-bis(molybdopterin guanine dinucleotide)</name>
        <dbReference type="ChEBI" id="CHEBI:60539"/>
    </ligand>
</feature>
<evidence type="ECO:0000256" key="14">
    <source>
        <dbReference type="ARBA" id="ARBA00023063"/>
    </source>
</evidence>
<evidence type="ECO:0000256" key="1">
    <source>
        <dbReference type="ARBA" id="ARBA00004196"/>
    </source>
</evidence>
<evidence type="ECO:0000256" key="4">
    <source>
        <dbReference type="ARBA" id="ARBA00022448"/>
    </source>
</evidence>
<feature type="binding site" evidence="17">
    <location>
        <position position="45"/>
    </location>
    <ligand>
        <name>[4Fe-4S] cluster</name>
        <dbReference type="ChEBI" id="CHEBI:49883"/>
    </ligand>
</feature>
<accession>A0A4S1CLW1</accession>
<keyword evidence="12 17" id="KW-0408">Iron</keyword>
<feature type="binding site" evidence="17">
    <location>
        <position position="469"/>
    </location>
    <ligand>
        <name>Mo-bis(molybdopterin guanine dinucleotide)</name>
        <dbReference type="ChEBI" id="CHEBI:60539"/>
    </ligand>
</feature>
<dbReference type="InterPro" id="IPR006656">
    <property type="entry name" value="Mopterin_OxRdtase"/>
</dbReference>
<evidence type="ECO:0000256" key="13">
    <source>
        <dbReference type="ARBA" id="ARBA00023014"/>
    </source>
</evidence>
<dbReference type="InterPro" id="IPR006963">
    <property type="entry name" value="Mopterin_OxRdtase_4Fe-4S_dom"/>
</dbReference>
<keyword evidence="7 17" id="KW-0479">Metal-binding</keyword>
<feature type="signal peptide" evidence="18">
    <location>
        <begin position="1"/>
        <end position="26"/>
    </location>
</feature>
<dbReference type="FunFam" id="2.40.40.20:FF:000005">
    <property type="entry name" value="Periplasmic nitrate reductase"/>
    <property type="match status" value="1"/>
</dbReference>
<evidence type="ECO:0000313" key="20">
    <source>
        <dbReference type="EMBL" id="TGU74788.1"/>
    </source>
</evidence>
<keyword evidence="8 17" id="KW-0732">Signal</keyword>
<comment type="function">
    <text evidence="16">Catalytic subunit of the periplasmic nitrate reductase complex NapAB. Receives electrons from NapB and catalyzes the reduction of nitrate to nitrite.</text>
</comment>
<keyword evidence="4 17" id="KW-0813">Transport</keyword>
<feature type="binding site" evidence="17">
    <location>
        <position position="142"/>
    </location>
    <ligand>
        <name>Mo-bis(molybdopterin guanine dinucleotide)</name>
        <dbReference type="ChEBI" id="CHEBI:60539"/>
    </ligand>
</feature>
<dbReference type="InterPro" id="IPR050123">
    <property type="entry name" value="Prok_molybdopt-oxidoreductase"/>
</dbReference>
<evidence type="ECO:0000313" key="21">
    <source>
        <dbReference type="Proteomes" id="UP000306416"/>
    </source>
</evidence>
<comment type="cofactor">
    <cofactor evidence="17">
        <name>[4Fe-4S] cluster</name>
        <dbReference type="ChEBI" id="CHEBI:49883"/>
    </cofactor>
    <text evidence="17">Binds 1 [4Fe-4S] cluster.</text>
</comment>
<name>A0A4S1CLW1_9BACT</name>
<dbReference type="PANTHER" id="PTHR43105:SF11">
    <property type="entry name" value="PERIPLASMIC NITRATE REDUCTASE"/>
    <property type="match status" value="1"/>
</dbReference>
<evidence type="ECO:0000256" key="5">
    <source>
        <dbReference type="ARBA" id="ARBA00022485"/>
    </source>
</evidence>
<feature type="binding site" evidence="17">
    <location>
        <position position="171"/>
    </location>
    <ligand>
        <name>Mo-bis(molybdopterin guanine dinucleotide)</name>
        <dbReference type="ChEBI" id="CHEBI:60539"/>
    </ligand>
</feature>
<feature type="binding site" evidence="17">
    <location>
        <position position="738"/>
    </location>
    <ligand>
        <name>substrate</name>
    </ligand>
</feature>
<gene>
    <name evidence="17" type="primary">napA</name>
    <name evidence="20" type="ORF">E4633_04830</name>
</gene>